<dbReference type="Pfam" id="PF00266">
    <property type="entry name" value="Aminotran_5"/>
    <property type="match status" value="1"/>
</dbReference>
<feature type="chain" id="PRO_5012680043" evidence="2">
    <location>
        <begin position="27"/>
        <end position="434"/>
    </location>
</feature>
<sequence>MKQINRRSLLKTGGRLSLAAMLGSWAQPAWSRQLQKALTNQEYTPATVLSEDEDFWYYVQQAYTTTESVINLNNGGVSPAPRVVQDAVKRYLDFSNEAPSYHMLRILDLGKEKIRRDLALLAGVPADGVALQRNATEALQTIIFGLPLKAGDEVVLCRQDYPSMIHAWQQRASRDGIKLVWANLQLPSEDNDYLVHQYTRLFTPRTRLVHLTHMINWNGQILPVRRIADQAHARGIEVLVDGAQSFAQLPYAITDLGADYFAASLHKWLSACIGTGMLYVKAEHIGKIYPLFAAENPAETNIRKFEHLGTKPSAIELATGKAIEFHQMIGSERKQARLQYLKNYWMEKVMQVPKVRLCTSLRPEFGCAIGLVNLDGIAPVELDNFFFQKYRVHTTPVKWGGIEGVRVTPNVYTSTRDLNVLVQAINQAATKGLS</sequence>
<dbReference type="InterPro" id="IPR000192">
    <property type="entry name" value="Aminotrans_V_dom"/>
</dbReference>
<accession>A0A1M4VJQ3</accession>
<keyword evidence="1" id="KW-0663">Pyridoxal phosphate</keyword>
<evidence type="ECO:0000313" key="5">
    <source>
        <dbReference type="Proteomes" id="UP000184368"/>
    </source>
</evidence>
<dbReference type="RefSeq" id="WP_073040009.1">
    <property type="nucleotide sequence ID" value="NZ_FQUO01000002.1"/>
</dbReference>
<dbReference type="Proteomes" id="UP000184368">
    <property type="component" value="Unassembled WGS sequence"/>
</dbReference>
<dbReference type="InterPro" id="IPR015424">
    <property type="entry name" value="PyrdxlP-dep_Trfase"/>
</dbReference>
<evidence type="ECO:0000313" key="4">
    <source>
        <dbReference type="EMBL" id="SHE69204.1"/>
    </source>
</evidence>
<keyword evidence="4" id="KW-0456">Lyase</keyword>
<proteinExistence type="predicted"/>
<dbReference type="Gene3D" id="3.90.1150.10">
    <property type="entry name" value="Aspartate Aminotransferase, domain 1"/>
    <property type="match status" value="1"/>
</dbReference>
<dbReference type="OrthoDB" id="9804366at2"/>
<name>A0A1M4VJQ3_9BACT</name>
<dbReference type="InterPro" id="IPR006311">
    <property type="entry name" value="TAT_signal"/>
</dbReference>
<evidence type="ECO:0000256" key="2">
    <source>
        <dbReference type="SAM" id="SignalP"/>
    </source>
</evidence>
<dbReference type="EMBL" id="FQUO01000002">
    <property type="protein sequence ID" value="SHE69204.1"/>
    <property type="molecule type" value="Genomic_DNA"/>
</dbReference>
<dbReference type="Gene3D" id="3.40.640.10">
    <property type="entry name" value="Type I PLP-dependent aspartate aminotransferase-like (Major domain)"/>
    <property type="match status" value="1"/>
</dbReference>
<dbReference type="GO" id="GO:0016829">
    <property type="term" value="F:lyase activity"/>
    <property type="evidence" value="ECO:0007669"/>
    <property type="project" value="UniProtKB-KW"/>
</dbReference>
<dbReference type="InterPro" id="IPR015422">
    <property type="entry name" value="PyrdxlP-dep_Trfase_small"/>
</dbReference>
<dbReference type="PROSITE" id="PS51318">
    <property type="entry name" value="TAT"/>
    <property type="match status" value="1"/>
</dbReference>
<keyword evidence="5" id="KW-1185">Reference proteome</keyword>
<evidence type="ECO:0000259" key="3">
    <source>
        <dbReference type="Pfam" id="PF00266"/>
    </source>
</evidence>
<protein>
    <submittedName>
        <fullName evidence="4">Selenocysteine lyase/Cysteine desulfurase</fullName>
    </submittedName>
</protein>
<reference evidence="4 5" key="1">
    <citation type="submission" date="2016-11" db="EMBL/GenBank/DDBJ databases">
        <authorList>
            <person name="Jaros S."/>
            <person name="Januszkiewicz K."/>
            <person name="Wedrychowicz H."/>
        </authorList>
    </citation>
    <scope>NUCLEOTIDE SEQUENCE [LARGE SCALE GENOMIC DNA]</scope>
    <source>
        <strain evidence="4 5">DSM 26897</strain>
    </source>
</reference>
<gene>
    <name evidence="4" type="ORF">SAMN05444008_102290</name>
</gene>
<evidence type="ECO:0000256" key="1">
    <source>
        <dbReference type="ARBA" id="ARBA00022898"/>
    </source>
</evidence>
<dbReference type="AlphaFoldDB" id="A0A1M4VJQ3"/>
<dbReference type="SUPFAM" id="SSF53383">
    <property type="entry name" value="PLP-dependent transferases"/>
    <property type="match status" value="1"/>
</dbReference>
<dbReference type="PANTHER" id="PTHR43092:SF6">
    <property type="entry name" value="BLR1280 PROTEIN"/>
    <property type="match status" value="1"/>
</dbReference>
<dbReference type="STRING" id="1302690.BUE76_12260"/>
<feature type="signal peptide" evidence="2">
    <location>
        <begin position="1"/>
        <end position="26"/>
    </location>
</feature>
<dbReference type="InterPro" id="IPR015421">
    <property type="entry name" value="PyrdxlP-dep_Trfase_major"/>
</dbReference>
<keyword evidence="2" id="KW-0732">Signal</keyword>
<dbReference type="PANTHER" id="PTHR43092">
    <property type="entry name" value="L-CYSTEINE DESULFHYDRASE"/>
    <property type="match status" value="1"/>
</dbReference>
<organism evidence="4 5">
    <name type="scientific">Cnuella takakiae</name>
    <dbReference type="NCBI Taxonomy" id="1302690"/>
    <lineage>
        <taxon>Bacteria</taxon>
        <taxon>Pseudomonadati</taxon>
        <taxon>Bacteroidota</taxon>
        <taxon>Chitinophagia</taxon>
        <taxon>Chitinophagales</taxon>
        <taxon>Chitinophagaceae</taxon>
        <taxon>Cnuella</taxon>
    </lineage>
</organism>
<feature type="domain" description="Aminotransferase class V" evidence="3">
    <location>
        <begin position="71"/>
        <end position="360"/>
    </location>
</feature>